<gene>
    <name evidence="3" type="ORF">L596_008144</name>
</gene>
<dbReference type="InterPro" id="IPR041489">
    <property type="entry name" value="PDZ_6"/>
</dbReference>
<reference evidence="3 4" key="1">
    <citation type="journal article" date="2015" name="Genome Biol.">
        <title>Comparative genomics of Steinernema reveals deeply conserved gene regulatory networks.</title>
        <authorList>
            <person name="Dillman A.R."/>
            <person name="Macchietto M."/>
            <person name="Porter C.F."/>
            <person name="Rogers A."/>
            <person name="Williams B."/>
            <person name="Antoshechkin I."/>
            <person name="Lee M.M."/>
            <person name="Goodwin Z."/>
            <person name="Lu X."/>
            <person name="Lewis E.E."/>
            <person name="Goodrich-Blair H."/>
            <person name="Stock S.P."/>
            <person name="Adams B.J."/>
            <person name="Sternberg P.W."/>
            <person name="Mortazavi A."/>
        </authorList>
    </citation>
    <scope>NUCLEOTIDE SEQUENCE [LARGE SCALE GENOMIC DNA]</scope>
    <source>
        <strain evidence="3 4">ALL</strain>
    </source>
</reference>
<feature type="compositionally biased region" description="Basic and acidic residues" evidence="1">
    <location>
        <begin position="1"/>
        <end position="20"/>
    </location>
</feature>
<dbReference type="SMART" id="SM00228">
    <property type="entry name" value="PDZ"/>
    <property type="match status" value="2"/>
</dbReference>
<dbReference type="Pfam" id="PF17820">
    <property type="entry name" value="PDZ_6"/>
    <property type="match status" value="1"/>
</dbReference>
<feature type="domain" description="PDZ" evidence="2">
    <location>
        <begin position="182"/>
        <end position="227"/>
    </location>
</feature>
<dbReference type="OrthoDB" id="5833969at2759"/>
<protein>
    <recommendedName>
        <fullName evidence="2">PDZ domain-containing protein</fullName>
    </recommendedName>
</protein>
<dbReference type="AlphaFoldDB" id="A0A4U5PBU5"/>
<dbReference type="SUPFAM" id="SSF50156">
    <property type="entry name" value="PDZ domain-like"/>
    <property type="match status" value="2"/>
</dbReference>
<dbReference type="Gene3D" id="2.30.42.10">
    <property type="match status" value="1"/>
</dbReference>
<dbReference type="EMBL" id="AZBU02000002">
    <property type="protein sequence ID" value="TKR93740.1"/>
    <property type="molecule type" value="Genomic_DNA"/>
</dbReference>
<dbReference type="PROSITE" id="PS50106">
    <property type="entry name" value="PDZ"/>
    <property type="match status" value="2"/>
</dbReference>
<dbReference type="InterPro" id="IPR001478">
    <property type="entry name" value="PDZ"/>
</dbReference>
<dbReference type="InterPro" id="IPR036034">
    <property type="entry name" value="PDZ_sf"/>
</dbReference>
<dbReference type="InterPro" id="IPR040264">
    <property type="entry name" value="T15H9.4-like"/>
</dbReference>
<comment type="caution">
    <text evidence="3">The sequence shown here is derived from an EMBL/GenBank/DDBJ whole genome shotgun (WGS) entry which is preliminary data.</text>
</comment>
<proteinExistence type="predicted"/>
<organism evidence="3 4">
    <name type="scientific">Steinernema carpocapsae</name>
    <name type="common">Entomopathogenic nematode</name>
    <dbReference type="NCBI Taxonomy" id="34508"/>
    <lineage>
        <taxon>Eukaryota</taxon>
        <taxon>Metazoa</taxon>
        <taxon>Ecdysozoa</taxon>
        <taxon>Nematoda</taxon>
        <taxon>Chromadorea</taxon>
        <taxon>Rhabditida</taxon>
        <taxon>Tylenchina</taxon>
        <taxon>Panagrolaimomorpha</taxon>
        <taxon>Strongyloidoidea</taxon>
        <taxon>Steinernematidae</taxon>
        <taxon>Steinernema</taxon>
    </lineage>
</organism>
<dbReference type="PANTHER" id="PTHR31327">
    <property type="entry name" value="SPERM MEIOSIS PDZ DOMAIN CONTAINING PROTEINS-RELATED"/>
    <property type="match status" value="1"/>
</dbReference>
<feature type="compositionally biased region" description="Basic and acidic residues" evidence="1">
    <location>
        <begin position="293"/>
        <end position="302"/>
    </location>
</feature>
<evidence type="ECO:0000259" key="2">
    <source>
        <dbReference type="PROSITE" id="PS50106"/>
    </source>
</evidence>
<reference evidence="3 4" key="2">
    <citation type="journal article" date="2019" name="G3 (Bethesda)">
        <title>Hybrid Assembly of the Genome of the Entomopathogenic Nematode Steinernema carpocapsae Identifies the X-Chromosome.</title>
        <authorList>
            <person name="Serra L."/>
            <person name="Macchietto M."/>
            <person name="Macias-Munoz A."/>
            <person name="McGill C.J."/>
            <person name="Rodriguez I.M."/>
            <person name="Rodriguez B."/>
            <person name="Murad R."/>
            <person name="Mortazavi A."/>
        </authorList>
    </citation>
    <scope>NUCLEOTIDE SEQUENCE [LARGE SCALE GENOMIC DNA]</scope>
    <source>
        <strain evidence="3 4">ALL</strain>
    </source>
</reference>
<sequence>MGNKRREERSNAAPDSDAHSTRRARRRRNPPSSDQLSDDTRTARSTSAETCEAKNNVDAIEGIEQPTRTVEAEILYDEDENIGLKLNPNMVVEAVSPNSAAEGKILTGDVIVSINNTPVENVDHYFQLVRRLFPQIAVVVSRPVFRTSAPASRLKKAGLTSLVEGTFQGDDFFIAHIIFRPGMRLGLSLRSHRDRVVVSKVSGEGIGANRFEMGDIIWDVNGTLVKNKLQTKNLMMFALEHVGYCSVLTQRPSNAQSVQLSKMVLGQPTADAIDPPMCSDATLIGKKQMRRHREQETPRRPESYAANPAKPLTRPK</sequence>
<evidence type="ECO:0000256" key="1">
    <source>
        <dbReference type="SAM" id="MobiDB-lite"/>
    </source>
</evidence>
<evidence type="ECO:0000313" key="4">
    <source>
        <dbReference type="Proteomes" id="UP000298663"/>
    </source>
</evidence>
<dbReference type="Proteomes" id="UP000298663">
    <property type="component" value="Unassembled WGS sequence"/>
</dbReference>
<name>A0A4U5PBU5_STECR</name>
<evidence type="ECO:0000313" key="3">
    <source>
        <dbReference type="EMBL" id="TKR93740.1"/>
    </source>
</evidence>
<feature type="domain" description="PDZ" evidence="2">
    <location>
        <begin position="71"/>
        <end position="124"/>
    </location>
</feature>
<feature type="region of interest" description="Disordered" evidence="1">
    <location>
        <begin position="1"/>
        <end position="64"/>
    </location>
</feature>
<accession>A0A4U5PBU5</accession>
<keyword evidence="4" id="KW-1185">Reference proteome</keyword>
<feature type="region of interest" description="Disordered" evidence="1">
    <location>
        <begin position="285"/>
        <end position="316"/>
    </location>
</feature>
<dbReference type="STRING" id="34508.A0A4U5PBU5"/>